<accession>A0A4Z2EMP4</accession>
<comment type="caution">
    <text evidence="1">The sequence shown here is derived from an EMBL/GenBank/DDBJ whole genome shotgun (WGS) entry which is preliminary data.</text>
</comment>
<evidence type="ECO:0000313" key="2">
    <source>
        <dbReference type="Proteomes" id="UP000314294"/>
    </source>
</evidence>
<dbReference type="Proteomes" id="UP000314294">
    <property type="component" value="Unassembled WGS sequence"/>
</dbReference>
<keyword evidence="2" id="KW-1185">Reference proteome</keyword>
<dbReference type="OrthoDB" id="10252009at2759"/>
<dbReference type="Gene3D" id="3.90.190.10">
    <property type="entry name" value="Protein tyrosine phosphatase superfamily"/>
    <property type="match status" value="1"/>
</dbReference>
<sequence>MQPTTPPPCSATSLRLQSPLISGSSNQRRWSSDVSHVLNVAFGVSNPFPDQVVYKTLQILDLPDTELRSYLGESGAFVDAARDQVREATATHNATGYPVSFRGRLAAALFPASVLS</sequence>
<evidence type="ECO:0000313" key="1">
    <source>
        <dbReference type="EMBL" id="TNN30049.1"/>
    </source>
</evidence>
<protein>
    <submittedName>
        <fullName evidence="1">Dual specificity protein phosphatase 19</fullName>
    </submittedName>
</protein>
<dbReference type="EMBL" id="SRLO01004909">
    <property type="protein sequence ID" value="TNN30049.1"/>
    <property type="molecule type" value="Genomic_DNA"/>
</dbReference>
<dbReference type="InterPro" id="IPR029021">
    <property type="entry name" value="Prot-tyrosine_phosphatase-like"/>
</dbReference>
<name>A0A4Z2EMP4_9TELE</name>
<gene>
    <name evidence="1" type="primary">Dusp19</name>
    <name evidence="1" type="ORF">EYF80_059800</name>
</gene>
<organism evidence="1 2">
    <name type="scientific">Liparis tanakae</name>
    <name type="common">Tanaka's snailfish</name>
    <dbReference type="NCBI Taxonomy" id="230148"/>
    <lineage>
        <taxon>Eukaryota</taxon>
        <taxon>Metazoa</taxon>
        <taxon>Chordata</taxon>
        <taxon>Craniata</taxon>
        <taxon>Vertebrata</taxon>
        <taxon>Euteleostomi</taxon>
        <taxon>Actinopterygii</taxon>
        <taxon>Neopterygii</taxon>
        <taxon>Teleostei</taxon>
        <taxon>Neoteleostei</taxon>
        <taxon>Acanthomorphata</taxon>
        <taxon>Eupercaria</taxon>
        <taxon>Perciformes</taxon>
        <taxon>Cottioidei</taxon>
        <taxon>Cottales</taxon>
        <taxon>Liparidae</taxon>
        <taxon>Liparis</taxon>
    </lineage>
</organism>
<reference evidence="1 2" key="1">
    <citation type="submission" date="2019-03" db="EMBL/GenBank/DDBJ databases">
        <title>First draft genome of Liparis tanakae, snailfish: a comprehensive survey of snailfish specific genes.</title>
        <authorList>
            <person name="Kim W."/>
            <person name="Song I."/>
            <person name="Jeong J.-H."/>
            <person name="Kim D."/>
            <person name="Kim S."/>
            <person name="Ryu S."/>
            <person name="Song J.Y."/>
            <person name="Lee S.K."/>
        </authorList>
    </citation>
    <scope>NUCLEOTIDE SEQUENCE [LARGE SCALE GENOMIC DNA]</scope>
    <source>
        <tissue evidence="1">Muscle</tissue>
    </source>
</reference>
<proteinExistence type="predicted"/>
<dbReference type="AlphaFoldDB" id="A0A4Z2EMP4"/>